<evidence type="ECO:0000259" key="2">
    <source>
        <dbReference type="Pfam" id="PF13581"/>
    </source>
</evidence>
<keyword evidence="1" id="KW-0418">Kinase</keyword>
<evidence type="ECO:0000313" key="3">
    <source>
        <dbReference type="EMBL" id="XBO44776.1"/>
    </source>
</evidence>
<dbReference type="Pfam" id="PF13581">
    <property type="entry name" value="HATPase_c_2"/>
    <property type="match status" value="1"/>
</dbReference>
<dbReference type="InterPro" id="IPR036890">
    <property type="entry name" value="HATPase_C_sf"/>
</dbReference>
<keyword evidence="1" id="KW-0723">Serine/threonine-protein kinase</keyword>
<dbReference type="InterPro" id="IPR029016">
    <property type="entry name" value="GAF-like_dom_sf"/>
</dbReference>
<evidence type="ECO:0000256" key="1">
    <source>
        <dbReference type="ARBA" id="ARBA00022527"/>
    </source>
</evidence>
<name>A0AAU7JWI9_9MICO</name>
<proteinExistence type="predicted"/>
<dbReference type="Gene3D" id="3.30.565.10">
    <property type="entry name" value="Histidine kinase-like ATPase, C-terminal domain"/>
    <property type="match status" value="1"/>
</dbReference>
<dbReference type="CDD" id="cd16936">
    <property type="entry name" value="HATPase_RsbW-like"/>
    <property type="match status" value="1"/>
</dbReference>
<feature type="domain" description="Histidine kinase/HSP90-like ATPase" evidence="2">
    <location>
        <begin position="182"/>
        <end position="295"/>
    </location>
</feature>
<dbReference type="InterPro" id="IPR003594">
    <property type="entry name" value="HATPase_dom"/>
</dbReference>
<keyword evidence="1" id="KW-0808">Transferase</keyword>
<protein>
    <submittedName>
        <fullName evidence="3">ATP-binding protein</fullName>
    </submittedName>
</protein>
<dbReference type="InterPro" id="IPR050267">
    <property type="entry name" value="Anti-sigma-factor_SerPK"/>
</dbReference>
<dbReference type="EMBL" id="CP157483">
    <property type="protein sequence ID" value="XBO44776.1"/>
    <property type="molecule type" value="Genomic_DNA"/>
</dbReference>
<sequence length="304" mass="31877">MTHTVAGRPPSGGEDWAKSALSTLSKLAAVHRAGLALAEGGGRRLLFTASDRDGEGWLPWCEIDAYEDVPLTHTVRTGEPVAGSVNDLAVRYPAFIDRQASTTTAIACQPIVAAGVVLGGFVVFFEAPQPFDAAQRDELRHLGALLGGSLRRVQRTTAHTSRALESGPVPDGALCATYRVGADPRAVVGARHFVHTTLHGWNLDEGTVDDAVMCLNELVTNAILHTATGCEVRVVLDGGVLTTTVRDGGSSVLVDPSHVATDPLAVHGRGLQLVAGTSARWGSELDSGGMTVWFVLEPTHSPVG</sequence>
<dbReference type="GO" id="GO:0004674">
    <property type="term" value="F:protein serine/threonine kinase activity"/>
    <property type="evidence" value="ECO:0007669"/>
    <property type="project" value="UniProtKB-KW"/>
</dbReference>
<dbReference type="RefSeq" id="WP_406832260.1">
    <property type="nucleotide sequence ID" value="NZ_CP157483.1"/>
</dbReference>
<dbReference type="PANTHER" id="PTHR35526:SF3">
    <property type="entry name" value="ANTI-SIGMA-F FACTOR RSBW"/>
    <property type="match status" value="1"/>
</dbReference>
<dbReference type="AlphaFoldDB" id="A0AAU7JWI9"/>
<keyword evidence="3" id="KW-0547">Nucleotide-binding</keyword>
<accession>A0AAU7JWI9</accession>
<organism evidence="3">
    <name type="scientific">Pedococcus sp. KACC 23699</name>
    <dbReference type="NCBI Taxonomy" id="3149228"/>
    <lineage>
        <taxon>Bacteria</taxon>
        <taxon>Bacillati</taxon>
        <taxon>Actinomycetota</taxon>
        <taxon>Actinomycetes</taxon>
        <taxon>Micrococcales</taxon>
        <taxon>Intrasporangiaceae</taxon>
        <taxon>Pedococcus</taxon>
    </lineage>
</organism>
<dbReference type="GO" id="GO:0005524">
    <property type="term" value="F:ATP binding"/>
    <property type="evidence" value="ECO:0007669"/>
    <property type="project" value="UniProtKB-KW"/>
</dbReference>
<dbReference type="PANTHER" id="PTHR35526">
    <property type="entry name" value="ANTI-SIGMA-F FACTOR RSBW-RELATED"/>
    <property type="match status" value="1"/>
</dbReference>
<reference evidence="3" key="1">
    <citation type="submission" date="2024-05" db="EMBL/GenBank/DDBJ databases">
        <authorList>
            <person name="Kim S."/>
            <person name="Heo J."/>
            <person name="Choi H."/>
            <person name="Choi Y."/>
            <person name="Kwon S.-W."/>
            <person name="Kim Y."/>
        </authorList>
    </citation>
    <scope>NUCLEOTIDE SEQUENCE</scope>
    <source>
        <strain evidence="3">KACC 23699</strain>
    </source>
</reference>
<dbReference type="SUPFAM" id="SSF55874">
    <property type="entry name" value="ATPase domain of HSP90 chaperone/DNA topoisomerase II/histidine kinase"/>
    <property type="match status" value="1"/>
</dbReference>
<dbReference type="SUPFAM" id="SSF55781">
    <property type="entry name" value="GAF domain-like"/>
    <property type="match status" value="1"/>
</dbReference>
<dbReference type="Gene3D" id="3.30.450.40">
    <property type="match status" value="1"/>
</dbReference>
<keyword evidence="3" id="KW-0067">ATP-binding</keyword>
<gene>
    <name evidence="3" type="ORF">ABEG17_05380</name>
</gene>